<dbReference type="PANTHER" id="PTHR46689:SF1">
    <property type="entry name" value="PHOD-LIKE PHOSPHATASE DOMAIN-CONTAINING PROTEIN"/>
    <property type="match status" value="1"/>
</dbReference>
<feature type="compositionally biased region" description="Basic and acidic residues" evidence="1">
    <location>
        <begin position="1"/>
        <end position="17"/>
    </location>
</feature>
<keyword evidence="4" id="KW-1185">Reference proteome</keyword>
<evidence type="ECO:0000313" key="3">
    <source>
        <dbReference type="EMBL" id="CAH7685684.1"/>
    </source>
</evidence>
<feature type="compositionally biased region" description="Low complexity" evidence="1">
    <location>
        <begin position="44"/>
        <end position="57"/>
    </location>
</feature>
<dbReference type="Pfam" id="PF19050">
    <property type="entry name" value="PhoD_2"/>
    <property type="match status" value="1"/>
</dbReference>
<dbReference type="GO" id="GO:0016020">
    <property type="term" value="C:membrane"/>
    <property type="evidence" value="ECO:0007669"/>
    <property type="project" value="TreeGrafter"/>
</dbReference>
<feature type="region of interest" description="Disordered" evidence="1">
    <location>
        <begin position="1"/>
        <end position="66"/>
    </location>
</feature>
<evidence type="ECO:0000259" key="2">
    <source>
        <dbReference type="Pfam" id="PF19050"/>
    </source>
</evidence>
<dbReference type="PANTHER" id="PTHR46689">
    <property type="entry name" value="MEMBRANE PROTEIN, PUTATIVE-RELATED"/>
    <property type="match status" value="1"/>
</dbReference>
<gene>
    <name evidence="3" type="ORF">PPACK8108_LOCUS20255</name>
</gene>
<name>A0AAV0BH34_PHAPC</name>
<dbReference type="AlphaFoldDB" id="A0AAV0BH34"/>
<proteinExistence type="predicted"/>
<evidence type="ECO:0000256" key="1">
    <source>
        <dbReference type="SAM" id="MobiDB-lite"/>
    </source>
</evidence>
<protein>
    <recommendedName>
        <fullName evidence="2">PhoD-like phosphatase domain-containing protein</fullName>
    </recommendedName>
</protein>
<feature type="domain" description="PhoD-like phosphatase" evidence="2">
    <location>
        <begin position="178"/>
        <end position="304"/>
    </location>
</feature>
<sequence>MRARYRAEKQDRYDRLHQLGGVKEPEPLPDSFHYPEKHPISHNYQQQSTQSSTSQPYHHQHQPPEEQLVERRTLHPHLQFMCGPMLRYDNVDLSTNTWLGFCCVVTADTGSIYSPTPTLQLSWLSSSKAEANLLTDQVVGQKIYVYTGPSDSYSFWRFRLVIPMGERETRISYRINRGTKINFYIPAKLQNFRWIAHSCNGFSAGVDRDSFNGPNPVWDDLLSKHKLHPFHLLVGGGDQLYCDPIAKEPELSDWLTEKDQEKKKMALMTEPMSIALDRFFFSHYCNWFRSGSFGKAISCIPMISK</sequence>
<dbReference type="InterPro" id="IPR043904">
    <property type="entry name" value="PhoD_2-like"/>
</dbReference>
<comment type="caution">
    <text evidence="3">The sequence shown here is derived from an EMBL/GenBank/DDBJ whole genome shotgun (WGS) entry which is preliminary data.</text>
</comment>
<dbReference type="Proteomes" id="UP001153365">
    <property type="component" value="Unassembled WGS sequence"/>
</dbReference>
<dbReference type="EMBL" id="CALTRL010005741">
    <property type="protein sequence ID" value="CAH7685684.1"/>
    <property type="molecule type" value="Genomic_DNA"/>
</dbReference>
<organism evidence="3 4">
    <name type="scientific">Phakopsora pachyrhizi</name>
    <name type="common">Asian soybean rust disease fungus</name>
    <dbReference type="NCBI Taxonomy" id="170000"/>
    <lineage>
        <taxon>Eukaryota</taxon>
        <taxon>Fungi</taxon>
        <taxon>Dikarya</taxon>
        <taxon>Basidiomycota</taxon>
        <taxon>Pucciniomycotina</taxon>
        <taxon>Pucciniomycetes</taxon>
        <taxon>Pucciniales</taxon>
        <taxon>Phakopsoraceae</taxon>
        <taxon>Phakopsora</taxon>
    </lineage>
</organism>
<accession>A0AAV0BH34</accession>
<reference evidence="3" key="1">
    <citation type="submission" date="2022-06" db="EMBL/GenBank/DDBJ databases">
        <authorList>
            <consortium name="SYNGENTA / RWTH Aachen University"/>
        </authorList>
    </citation>
    <scope>NUCLEOTIDE SEQUENCE</scope>
</reference>
<evidence type="ECO:0000313" key="4">
    <source>
        <dbReference type="Proteomes" id="UP001153365"/>
    </source>
</evidence>